<dbReference type="InterPro" id="IPR050438">
    <property type="entry name" value="LMW_PTPase"/>
</dbReference>
<dbReference type="KEGG" id="rca:Rcas_3078"/>
<reference evidence="3 4" key="1">
    <citation type="submission" date="2007-08" db="EMBL/GenBank/DDBJ databases">
        <title>Complete sequence of Roseiflexus castenholzii DSM 13941.</title>
        <authorList>
            <consortium name="US DOE Joint Genome Institute"/>
            <person name="Copeland A."/>
            <person name="Lucas S."/>
            <person name="Lapidus A."/>
            <person name="Barry K."/>
            <person name="Glavina del Rio T."/>
            <person name="Dalin E."/>
            <person name="Tice H."/>
            <person name="Pitluck S."/>
            <person name="Thompson L.S."/>
            <person name="Brettin T."/>
            <person name="Bruce D."/>
            <person name="Detter J.C."/>
            <person name="Han C."/>
            <person name="Tapia R."/>
            <person name="Schmutz J."/>
            <person name="Larimer F."/>
            <person name="Land M."/>
            <person name="Hauser L."/>
            <person name="Kyrpides N."/>
            <person name="Mikhailova N."/>
            <person name="Bryant D.A."/>
            <person name="Hanada S."/>
            <person name="Tsukatani Y."/>
            <person name="Richardson P."/>
        </authorList>
    </citation>
    <scope>NUCLEOTIDE SEQUENCE [LARGE SCALE GENOMIC DNA]</scope>
    <source>
        <strain evidence="4">DSM 13941 / HLO8</strain>
    </source>
</reference>
<dbReference type="EMBL" id="CP000804">
    <property type="protein sequence ID" value="ABU59132.1"/>
    <property type="molecule type" value="Genomic_DNA"/>
</dbReference>
<dbReference type="OrthoDB" id="149643at2"/>
<dbReference type="SUPFAM" id="SSF52788">
    <property type="entry name" value="Phosphotyrosine protein phosphatases I"/>
    <property type="match status" value="1"/>
</dbReference>
<keyword evidence="4" id="KW-1185">Reference proteome</keyword>
<evidence type="ECO:0000313" key="3">
    <source>
        <dbReference type="EMBL" id="ABU59132.1"/>
    </source>
</evidence>
<dbReference type="GO" id="GO:0004725">
    <property type="term" value="F:protein tyrosine phosphatase activity"/>
    <property type="evidence" value="ECO:0007669"/>
    <property type="project" value="UniProtKB-EC"/>
</dbReference>
<organism evidence="3 4">
    <name type="scientific">Roseiflexus castenholzii (strain DSM 13941 / HLO8)</name>
    <dbReference type="NCBI Taxonomy" id="383372"/>
    <lineage>
        <taxon>Bacteria</taxon>
        <taxon>Bacillati</taxon>
        <taxon>Chloroflexota</taxon>
        <taxon>Chloroflexia</taxon>
        <taxon>Chloroflexales</taxon>
        <taxon>Roseiflexineae</taxon>
        <taxon>Roseiflexaceae</taxon>
        <taxon>Roseiflexus</taxon>
    </lineage>
</organism>
<dbReference type="STRING" id="383372.Rcas_3078"/>
<evidence type="ECO:0000256" key="1">
    <source>
        <dbReference type="ARBA" id="ARBA00013064"/>
    </source>
</evidence>
<dbReference type="SMART" id="SM00226">
    <property type="entry name" value="LMWPc"/>
    <property type="match status" value="1"/>
</dbReference>
<dbReference type="AlphaFoldDB" id="A7NNJ1"/>
<dbReference type="InterPro" id="IPR023485">
    <property type="entry name" value="Ptyr_pPase"/>
</dbReference>
<name>A7NNJ1_ROSCS</name>
<protein>
    <recommendedName>
        <fullName evidence="1">protein-tyrosine-phosphatase</fullName>
        <ecNumber evidence="1">3.1.3.48</ecNumber>
    </recommendedName>
</protein>
<sequence length="292" mass="31305">MYEPLILIVGAADTGRAPLAAALLRRHLMNHSIPARVESAGVLGHDDDPASPDALTVAEHMALDLSAHRARSLSDHLVEEAILLLAIDSGAARVARLRFPQAAARIHTLGELAGRNRDIPDPFKMQIGPWLVYAREIDQMLQQALPRILAFLPEPSAPFAEPGTENREPTRVTTLLSGRSAPLVAEERRAAAERTAHLLDLMTRIPGIVAWNAAREQIEAAIALAQAHPADATDQITAYCALLRAALTLTPSDPGAAHLAALRDAIVRLEQPVGTNDVSDLSARLGGWTSLN</sequence>
<evidence type="ECO:0000259" key="2">
    <source>
        <dbReference type="SMART" id="SM00226"/>
    </source>
</evidence>
<feature type="domain" description="Phosphotyrosine protein phosphatase I" evidence="2">
    <location>
        <begin position="4"/>
        <end position="154"/>
    </location>
</feature>
<dbReference type="eggNOG" id="COG0394">
    <property type="taxonomic scope" value="Bacteria"/>
</dbReference>
<dbReference type="PANTHER" id="PTHR11717:SF7">
    <property type="entry name" value="LOW MOLECULAR WEIGHT PHOSPHOTYROSINE PROTEIN PHOSPHATASE"/>
    <property type="match status" value="1"/>
</dbReference>
<dbReference type="EC" id="3.1.3.48" evidence="1"/>
<dbReference type="HOGENOM" id="CLU_952756_0_0_0"/>
<dbReference type="Gene3D" id="3.40.50.2300">
    <property type="match status" value="1"/>
</dbReference>
<proteinExistence type="predicted"/>
<dbReference type="Pfam" id="PF01451">
    <property type="entry name" value="LMWPc"/>
    <property type="match status" value="1"/>
</dbReference>
<dbReference type="PANTHER" id="PTHR11717">
    <property type="entry name" value="LOW MOLECULAR WEIGHT PROTEIN TYROSINE PHOSPHATASE"/>
    <property type="match status" value="1"/>
</dbReference>
<evidence type="ECO:0000313" key="4">
    <source>
        <dbReference type="Proteomes" id="UP000000263"/>
    </source>
</evidence>
<dbReference type="InterPro" id="IPR036196">
    <property type="entry name" value="Ptyr_pPase_sf"/>
</dbReference>
<dbReference type="Proteomes" id="UP000000263">
    <property type="component" value="Chromosome"/>
</dbReference>
<gene>
    <name evidence="3" type="ordered locus">Rcas_3078</name>
</gene>
<accession>A7NNJ1</accession>
<dbReference type="RefSeq" id="WP_012121556.1">
    <property type="nucleotide sequence ID" value="NC_009767.1"/>
</dbReference>